<keyword evidence="1" id="KW-0812">Transmembrane</keyword>
<organism evidence="2 3">
    <name type="scientific">Alteromonas stellipolaris</name>
    <dbReference type="NCBI Taxonomy" id="233316"/>
    <lineage>
        <taxon>Bacteria</taxon>
        <taxon>Pseudomonadati</taxon>
        <taxon>Pseudomonadota</taxon>
        <taxon>Gammaproteobacteria</taxon>
        <taxon>Alteromonadales</taxon>
        <taxon>Alteromonadaceae</taxon>
        <taxon>Alteromonas/Salinimonas group</taxon>
        <taxon>Alteromonas</taxon>
    </lineage>
</organism>
<protein>
    <submittedName>
        <fullName evidence="2">Uncharacterized protein</fullName>
    </submittedName>
</protein>
<evidence type="ECO:0000313" key="3">
    <source>
        <dbReference type="Proteomes" id="UP000056750"/>
    </source>
</evidence>
<gene>
    <name evidence="2" type="ORF">AVL57_00480</name>
</gene>
<geneLocation type="plasmid" evidence="2 3">
    <name>pASTE61-200</name>
</geneLocation>
<feature type="transmembrane region" description="Helical" evidence="1">
    <location>
        <begin position="146"/>
        <end position="169"/>
    </location>
</feature>
<accession>A0ABN4LS00</accession>
<reference evidence="2 3" key="1">
    <citation type="submission" date="2015-12" db="EMBL/GenBank/DDBJ databases">
        <title>Intraspecies pangenome expansion in the marine bacterium Alteromonas.</title>
        <authorList>
            <person name="Lopez-Perez M."/>
            <person name="Rodriguez-Valera F."/>
        </authorList>
    </citation>
    <scope>NUCLEOTIDE SEQUENCE [LARGE SCALE GENOMIC DNA]</scope>
    <source>
        <strain evidence="2 3">LMG 21861</strain>
        <plasmid evidence="2 3">pASTE61-200</plasmid>
    </source>
</reference>
<evidence type="ECO:0000256" key="1">
    <source>
        <dbReference type="SAM" id="Phobius"/>
    </source>
</evidence>
<proteinExistence type="predicted"/>
<keyword evidence="1" id="KW-1133">Transmembrane helix</keyword>
<keyword evidence="2" id="KW-0614">Plasmid</keyword>
<evidence type="ECO:0000313" key="2">
    <source>
        <dbReference type="EMBL" id="AMJ76656.1"/>
    </source>
</evidence>
<name>A0ABN4LS00_9ALTE</name>
<sequence>MLTAVEVINNFGSLVPAIYHITRGFFALSGLVTFAVALSAYQSGKLGGQHVSKGTCVMIAVVGSMMFSTGVLSRVGVASLLESSVDYSILSSYSEQSSEDAADVAFYVVTYYLRLFSYFLSFSTLNTVKNGLIYHKEGWVSKSIGMYILSIGLLGIATLANVFGGLFGYSTIGTNYFTLD</sequence>
<dbReference type="RefSeq" id="WP_061093697.1">
    <property type="nucleotide sequence ID" value="NZ_CP013927.1"/>
</dbReference>
<feature type="transmembrane region" description="Helical" evidence="1">
    <location>
        <begin position="20"/>
        <end position="41"/>
    </location>
</feature>
<dbReference type="EMBL" id="CP013927">
    <property type="protein sequence ID" value="AMJ76656.1"/>
    <property type="molecule type" value="Genomic_DNA"/>
</dbReference>
<keyword evidence="3" id="KW-1185">Reference proteome</keyword>
<keyword evidence="1" id="KW-0472">Membrane</keyword>
<feature type="transmembrane region" description="Helical" evidence="1">
    <location>
        <begin position="104"/>
        <end position="125"/>
    </location>
</feature>
<dbReference type="Proteomes" id="UP000056750">
    <property type="component" value="Plasmid pASTE61-200"/>
</dbReference>
<feature type="transmembrane region" description="Helical" evidence="1">
    <location>
        <begin position="53"/>
        <end position="72"/>
    </location>
</feature>